<evidence type="ECO:0000256" key="2">
    <source>
        <dbReference type="SAM" id="MobiDB-lite"/>
    </source>
</evidence>
<dbReference type="GO" id="GO:0032511">
    <property type="term" value="P:late endosome to vacuole transport via multivesicular body sorting pathway"/>
    <property type="evidence" value="ECO:0007669"/>
    <property type="project" value="TreeGrafter"/>
</dbReference>
<reference evidence="3 4" key="1">
    <citation type="submission" date="2016-12" db="EMBL/GenBank/DDBJ databases">
        <title>The genomes of Aspergillus section Nigri reveals drivers in fungal speciation.</title>
        <authorList>
            <consortium name="DOE Joint Genome Institute"/>
            <person name="Vesth T.C."/>
            <person name="Nybo J."/>
            <person name="Theobald S."/>
            <person name="Brandl J."/>
            <person name="Frisvad J.C."/>
            <person name="Nielsen K.F."/>
            <person name="Lyhne E.K."/>
            <person name="Kogle M.E."/>
            <person name="Kuo A."/>
            <person name="Riley R."/>
            <person name="Clum A."/>
            <person name="Nolan M."/>
            <person name="Lipzen A."/>
            <person name="Salamov A."/>
            <person name="Henrissat B."/>
            <person name="Wiebenga A."/>
            <person name="De Vries R.P."/>
            <person name="Grigoriev I.V."/>
            <person name="Mortensen U.H."/>
            <person name="Andersen M.R."/>
            <person name="Baker S.E."/>
        </authorList>
    </citation>
    <scope>NUCLEOTIDE SEQUENCE [LARGE SCALE GENOMIC DNA]</scope>
    <source>
        <strain evidence="3 4">IBT 23096</strain>
    </source>
</reference>
<dbReference type="PANTHER" id="PTHR22761:SF18">
    <property type="entry name" value="SORTING PROTEIN SNF7 FAMILY PROTEIN, PUTATIVE (AFU_ORTHOLOGUE AFUA_2G16692)-RELATED"/>
    <property type="match status" value="1"/>
</dbReference>
<feature type="region of interest" description="Disordered" evidence="2">
    <location>
        <begin position="405"/>
        <end position="472"/>
    </location>
</feature>
<evidence type="ECO:0000313" key="3">
    <source>
        <dbReference type="EMBL" id="PLB51210.1"/>
    </source>
</evidence>
<evidence type="ECO:0000313" key="4">
    <source>
        <dbReference type="Proteomes" id="UP000234275"/>
    </source>
</evidence>
<dbReference type="Proteomes" id="UP000234275">
    <property type="component" value="Unassembled WGS sequence"/>
</dbReference>
<name>A0A2I2GEC0_9EURO</name>
<dbReference type="GO" id="GO:0009898">
    <property type="term" value="C:cytoplasmic side of plasma membrane"/>
    <property type="evidence" value="ECO:0007669"/>
    <property type="project" value="TreeGrafter"/>
</dbReference>
<feature type="compositionally biased region" description="Basic and acidic residues" evidence="2">
    <location>
        <begin position="405"/>
        <end position="439"/>
    </location>
</feature>
<dbReference type="InterPro" id="IPR005024">
    <property type="entry name" value="Snf7_fam"/>
</dbReference>
<dbReference type="PANTHER" id="PTHR22761">
    <property type="entry name" value="CHARGED MULTIVESICULAR BODY PROTEIN"/>
    <property type="match status" value="1"/>
</dbReference>
<dbReference type="VEuPathDB" id="FungiDB:P170DRAFT_356232"/>
<keyword evidence="4" id="KW-1185">Reference proteome</keyword>
<proteinExistence type="predicted"/>
<dbReference type="GO" id="GO:0006900">
    <property type="term" value="P:vesicle budding from membrane"/>
    <property type="evidence" value="ECO:0007669"/>
    <property type="project" value="TreeGrafter"/>
</dbReference>
<dbReference type="AlphaFoldDB" id="A0A2I2GEC0"/>
<dbReference type="EMBL" id="MSFO01000003">
    <property type="protein sequence ID" value="PLB51210.1"/>
    <property type="molecule type" value="Genomic_DNA"/>
</dbReference>
<gene>
    <name evidence="3" type="ORF">P170DRAFT_356232</name>
</gene>
<dbReference type="RefSeq" id="XP_024706512.1">
    <property type="nucleotide sequence ID" value="XM_024844134.1"/>
</dbReference>
<feature type="compositionally biased region" description="Basic and acidic residues" evidence="2">
    <location>
        <begin position="463"/>
        <end position="472"/>
    </location>
</feature>
<comment type="caution">
    <text evidence="3">The sequence shown here is derived from an EMBL/GenBank/DDBJ whole genome shotgun (WGS) entry which is preliminary data.</text>
</comment>
<dbReference type="Gene3D" id="6.10.140.1230">
    <property type="match status" value="1"/>
</dbReference>
<sequence>MNDLLAFILSQDEFRKNRLPSLYSDFAIHRKTNPDGYAVNVSAWEQALLKAARHGYISSSSIPSPSSSRRKNNHLILRADEGLLRALETAEWGRPVALGAVLDEAVQNRVMVPLQVYRASSTSLDKPGWNLIDPSVLSPWNVMSWGLKQLKGVVVGSGSTPHLQAQDLVLVENLKETAGLVVKQAMSQNPSKTDLVYSKERFVNEFATVLHEESELSNDDLDVLLLYLSRDSGAIAYDGETIKFRSSNDTSREITQQDTAIGSIKTTLSAMTKQVESLEKKIAELNATAKTALHNKNRISALAALRSKKLAEHNLKQRLDTMTQLEEVYSKIEQATDQVQFVQAMEASTGVLRGLNTEIGGAARVEDVVDELREEMSKVDEVGTIMNEAGPQIDETEIDDELEELESKERQEEEEREAEETRQKLAELDYLEQRAKEAARTPSAGQGVDTALEESIGRLSRMSVEEGHGTTS</sequence>
<dbReference type="GO" id="GO:0000815">
    <property type="term" value="C:ESCRT III complex"/>
    <property type="evidence" value="ECO:0007669"/>
    <property type="project" value="TreeGrafter"/>
</dbReference>
<dbReference type="OrthoDB" id="10250120at2759"/>
<evidence type="ECO:0000256" key="1">
    <source>
        <dbReference type="SAM" id="Coils"/>
    </source>
</evidence>
<evidence type="ECO:0008006" key="5">
    <source>
        <dbReference type="Google" id="ProtNLM"/>
    </source>
</evidence>
<keyword evidence="1" id="KW-0175">Coiled coil</keyword>
<organism evidence="3 4">
    <name type="scientific">Aspergillus steynii IBT 23096</name>
    <dbReference type="NCBI Taxonomy" id="1392250"/>
    <lineage>
        <taxon>Eukaryota</taxon>
        <taxon>Fungi</taxon>
        <taxon>Dikarya</taxon>
        <taxon>Ascomycota</taxon>
        <taxon>Pezizomycotina</taxon>
        <taxon>Eurotiomycetes</taxon>
        <taxon>Eurotiomycetidae</taxon>
        <taxon>Eurotiales</taxon>
        <taxon>Aspergillaceae</taxon>
        <taxon>Aspergillus</taxon>
        <taxon>Aspergillus subgen. Circumdati</taxon>
    </lineage>
</organism>
<dbReference type="STRING" id="1392250.A0A2I2GEC0"/>
<dbReference type="GeneID" id="36551834"/>
<dbReference type="Pfam" id="PF03357">
    <property type="entry name" value="Snf7"/>
    <property type="match status" value="1"/>
</dbReference>
<protein>
    <recommendedName>
        <fullName evidence="5">SNF7 family protein</fullName>
    </recommendedName>
</protein>
<feature type="coiled-coil region" evidence="1">
    <location>
        <begin position="268"/>
        <end position="295"/>
    </location>
</feature>
<accession>A0A2I2GEC0</accession>
<dbReference type="GO" id="GO:0005771">
    <property type="term" value="C:multivesicular body"/>
    <property type="evidence" value="ECO:0007669"/>
    <property type="project" value="TreeGrafter"/>
</dbReference>